<dbReference type="PANTHER" id="PTHR12110:SF21">
    <property type="entry name" value="XYLOSE ISOMERASE-LIKE TIM BARREL DOMAIN-CONTAINING PROTEIN"/>
    <property type="match status" value="1"/>
</dbReference>
<dbReference type="Gene3D" id="3.20.20.150">
    <property type="entry name" value="Divalent-metal-dependent TIM barrel enzymes"/>
    <property type="match status" value="1"/>
</dbReference>
<proteinExistence type="predicted"/>
<dbReference type="PANTHER" id="PTHR12110">
    <property type="entry name" value="HYDROXYPYRUVATE ISOMERASE"/>
    <property type="match status" value="1"/>
</dbReference>
<organism evidence="2 3">
    <name type="scientific">Mordavella massiliensis</name>
    <dbReference type="NCBI Taxonomy" id="1871024"/>
    <lineage>
        <taxon>Bacteria</taxon>
        <taxon>Bacillati</taxon>
        <taxon>Bacillota</taxon>
        <taxon>Clostridia</taxon>
        <taxon>Eubacteriales</taxon>
        <taxon>Clostridiaceae</taxon>
        <taxon>Mordavella</taxon>
    </lineage>
</organism>
<dbReference type="AlphaFoldDB" id="A0A939BF48"/>
<name>A0A939BF48_9CLOT</name>
<dbReference type="EMBL" id="JACJKS010000001">
    <property type="protein sequence ID" value="MBM6947063.1"/>
    <property type="molecule type" value="Genomic_DNA"/>
</dbReference>
<comment type="caution">
    <text evidence="2">The sequence shown here is derived from an EMBL/GenBank/DDBJ whole genome shotgun (WGS) entry which is preliminary data.</text>
</comment>
<sequence length="305" mass="35150">MKIGCAAWCFTAPQYQAPYEDAVRIIGRMGFDAIELIAHNIYDVQQYYTDDTIRGLKDLIQSYNMEISQFAIYTELTQGLASMEESVRRKSIADFEKMVKIGYRLGAPMINMVSNWINGFRCQVSYVPNYWAPFAGGAPFAEATQNMKLPEQYDGEKIWEQYMKTLKKCLEICRDYGMRFNIEGHANVIVGNSDAMMRMFDYIPDEDFGINVDVAWHMIQREYVPLVIQKLGKRVFHVHMRDGDGMFNYALPPGKGVNNWEATFRSLKQAGFDGTVSFELSHYLEPEKTIGEAKSYIERVMKKIL</sequence>
<accession>A0A939BF48</accession>
<reference evidence="2" key="1">
    <citation type="submission" date="2020-08" db="EMBL/GenBank/DDBJ databases">
        <authorList>
            <person name="Cejkova D."/>
            <person name="Kubasova T."/>
            <person name="Jahodarova E."/>
            <person name="Rychlik I."/>
        </authorList>
    </citation>
    <scope>NUCLEOTIDE SEQUENCE</scope>
    <source>
        <strain evidence="2">An582</strain>
    </source>
</reference>
<gene>
    <name evidence="2" type="ORF">H6A20_00080</name>
</gene>
<dbReference type="Pfam" id="PF01261">
    <property type="entry name" value="AP_endonuc_2"/>
    <property type="match status" value="1"/>
</dbReference>
<dbReference type="InterPro" id="IPR013022">
    <property type="entry name" value="Xyl_isomerase-like_TIM-brl"/>
</dbReference>
<dbReference type="RefSeq" id="WP_204905126.1">
    <property type="nucleotide sequence ID" value="NZ_JACJKS010000001.1"/>
</dbReference>
<keyword evidence="2" id="KW-0413">Isomerase</keyword>
<dbReference type="GO" id="GO:0016853">
    <property type="term" value="F:isomerase activity"/>
    <property type="evidence" value="ECO:0007669"/>
    <property type="project" value="UniProtKB-KW"/>
</dbReference>
<feature type="domain" description="Xylose isomerase-like TIM barrel" evidence="1">
    <location>
        <begin position="27"/>
        <end position="298"/>
    </location>
</feature>
<evidence type="ECO:0000313" key="3">
    <source>
        <dbReference type="Proteomes" id="UP000705508"/>
    </source>
</evidence>
<protein>
    <submittedName>
        <fullName evidence="2">Sugar phosphate isomerase/epimerase</fullName>
    </submittedName>
</protein>
<dbReference type="InterPro" id="IPR050312">
    <property type="entry name" value="IolE/XylAMocC-like"/>
</dbReference>
<reference evidence="2" key="2">
    <citation type="journal article" date="2021" name="Sci. Rep.">
        <title>The distribution of antibiotic resistance genes in chicken gut microbiota commensals.</title>
        <authorList>
            <person name="Juricova H."/>
            <person name="Matiasovicova J."/>
            <person name="Kubasova T."/>
            <person name="Cejkova D."/>
            <person name="Rychlik I."/>
        </authorList>
    </citation>
    <scope>NUCLEOTIDE SEQUENCE</scope>
    <source>
        <strain evidence="2">An582</strain>
    </source>
</reference>
<dbReference type="InterPro" id="IPR036237">
    <property type="entry name" value="Xyl_isomerase-like_sf"/>
</dbReference>
<dbReference type="Proteomes" id="UP000705508">
    <property type="component" value="Unassembled WGS sequence"/>
</dbReference>
<evidence type="ECO:0000259" key="1">
    <source>
        <dbReference type="Pfam" id="PF01261"/>
    </source>
</evidence>
<dbReference type="SUPFAM" id="SSF51658">
    <property type="entry name" value="Xylose isomerase-like"/>
    <property type="match status" value="1"/>
</dbReference>
<evidence type="ECO:0000313" key="2">
    <source>
        <dbReference type="EMBL" id="MBM6947063.1"/>
    </source>
</evidence>